<dbReference type="Proteomes" id="UP001501480">
    <property type="component" value="Unassembled WGS sequence"/>
</dbReference>
<evidence type="ECO:0000313" key="1">
    <source>
        <dbReference type="EMBL" id="GAA2073563.1"/>
    </source>
</evidence>
<proteinExistence type="predicted"/>
<accession>A0ABN2VUP5</accession>
<evidence type="ECO:0000313" key="2">
    <source>
        <dbReference type="Proteomes" id="UP001501480"/>
    </source>
</evidence>
<gene>
    <name evidence="1" type="ORF">GCM10009821_09840</name>
</gene>
<organism evidence="1 2">
    <name type="scientific">Aeromicrobium halocynthiae</name>
    <dbReference type="NCBI Taxonomy" id="560557"/>
    <lineage>
        <taxon>Bacteria</taxon>
        <taxon>Bacillati</taxon>
        <taxon>Actinomycetota</taxon>
        <taxon>Actinomycetes</taxon>
        <taxon>Propionibacteriales</taxon>
        <taxon>Nocardioidaceae</taxon>
        <taxon>Aeromicrobium</taxon>
    </lineage>
</organism>
<dbReference type="EMBL" id="BAAAPY010000002">
    <property type="protein sequence ID" value="GAA2073563.1"/>
    <property type="molecule type" value="Genomic_DNA"/>
</dbReference>
<dbReference type="RefSeq" id="WP_344325220.1">
    <property type="nucleotide sequence ID" value="NZ_BAAAPY010000002.1"/>
</dbReference>
<sequence length="106" mass="12082">MVELPGPPRLVPPTTDVRTSYLVGEQADMRARGSDASWLAEASRDFGTYVAVRRGIRERWGVPSEVFWWVADEFYLGSLVLRRRPTDDEGEDRYWVATGRDLPPTP</sequence>
<name>A0ABN2VUP5_9ACTN</name>
<reference evidence="1 2" key="1">
    <citation type="journal article" date="2019" name="Int. J. Syst. Evol. Microbiol.">
        <title>The Global Catalogue of Microorganisms (GCM) 10K type strain sequencing project: providing services to taxonomists for standard genome sequencing and annotation.</title>
        <authorList>
            <consortium name="The Broad Institute Genomics Platform"/>
            <consortium name="The Broad Institute Genome Sequencing Center for Infectious Disease"/>
            <person name="Wu L."/>
            <person name="Ma J."/>
        </authorList>
    </citation>
    <scope>NUCLEOTIDE SEQUENCE [LARGE SCALE GENOMIC DNA]</scope>
    <source>
        <strain evidence="1 2">JCM 15749</strain>
    </source>
</reference>
<comment type="caution">
    <text evidence="1">The sequence shown here is derived from an EMBL/GenBank/DDBJ whole genome shotgun (WGS) entry which is preliminary data.</text>
</comment>
<keyword evidence="2" id="KW-1185">Reference proteome</keyword>
<protein>
    <submittedName>
        <fullName evidence="1">Uncharacterized protein</fullName>
    </submittedName>
</protein>